<protein>
    <submittedName>
        <fullName evidence="2">Helix-turn-helix protein</fullName>
    </submittedName>
</protein>
<dbReference type="PANTHER" id="PTHR47691">
    <property type="entry name" value="REGULATOR-RELATED"/>
    <property type="match status" value="1"/>
</dbReference>
<dbReference type="GO" id="GO:0003677">
    <property type="term" value="F:DNA binding"/>
    <property type="evidence" value="ECO:0007669"/>
    <property type="project" value="InterPro"/>
</dbReference>
<dbReference type="PROSITE" id="PS50943">
    <property type="entry name" value="HTH_CROC1"/>
    <property type="match status" value="1"/>
</dbReference>
<dbReference type="RefSeq" id="WP_104481399.1">
    <property type="nucleotide sequence ID" value="NZ_CP154825.1"/>
</dbReference>
<name>A0A2S6GJ61_9PSEU</name>
<dbReference type="PANTHER" id="PTHR47691:SF3">
    <property type="entry name" value="HTH-TYPE TRANSCRIPTIONAL REGULATOR RV0890C-RELATED"/>
    <property type="match status" value="1"/>
</dbReference>
<evidence type="ECO:0000259" key="1">
    <source>
        <dbReference type="PROSITE" id="PS50943"/>
    </source>
</evidence>
<dbReference type="AlphaFoldDB" id="A0A2S6GJ61"/>
<gene>
    <name evidence="2" type="ORF">CLV40_115119</name>
</gene>
<dbReference type="Gene3D" id="3.40.50.300">
    <property type="entry name" value="P-loop containing nucleotide triphosphate hydrolases"/>
    <property type="match status" value="1"/>
</dbReference>
<feature type="domain" description="HTH cro/C1-type" evidence="1">
    <location>
        <begin position="10"/>
        <end position="64"/>
    </location>
</feature>
<proteinExistence type="predicted"/>
<dbReference type="InterPro" id="IPR010982">
    <property type="entry name" value="Lambda_DNA-bd_dom_sf"/>
</dbReference>
<dbReference type="CDD" id="cd00093">
    <property type="entry name" value="HTH_XRE"/>
    <property type="match status" value="1"/>
</dbReference>
<organism evidence="2 3">
    <name type="scientific">Actinokineospora auranticolor</name>
    <dbReference type="NCBI Taxonomy" id="155976"/>
    <lineage>
        <taxon>Bacteria</taxon>
        <taxon>Bacillati</taxon>
        <taxon>Actinomycetota</taxon>
        <taxon>Actinomycetes</taxon>
        <taxon>Pseudonocardiales</taxon>
        <taxon>Pseudonocardiaceae</taxon>
        <taxon>Actinokineospora</taxon>
    </lineage>
</organism>
<dbReference type="Pfam" id="PF13560">
    <property type="entry name" value="HTH_31"/>
    <property type="match status" value="1"/>
</dbReference>
<dbReference type="SUPFAM" id="SSF52540">
    <property type="entry name" value="P-loop containing nucleoside triphosphate hydrolases"/>
    <property type="match status" value="1"/>
</dbReference>
<dbReference type="Gene3D" id="1.10.260.40">
    <property type="entry name" value="lambda repressor-like DNA-binding domains"/>
    <property type="match status" value="1"/>
</dbReference>
<dbReference type="OrthoDB" id="7628974at2"/>
<evidence type="ECO:0000313" key="2">
    <source>
        <dbReference type="EMBL" id="PPK65272.1"/>
    </source>
</evidence>
<dbReference type="SUPFAM" id="SSF47413">
    <property type="entry name" value="lambda repressor-like DNA-binding domains"/>
    <property type="match status" value="1"/>
</dbReference>
<sequence length="559" mass="59369">MGIAVFGDLLRFHRLRAGLTQEELAERTGVSVRAICDMERGRARNPRLRTAELLASGLGLAGECESEFMGLARSSPRAVEPPEEVSSHTGLCALPPVVIEVTGRDRELGELRAQARLAEVGPGVRTVLVSGLPGVGKTALAVEAGHRLAHRFDGGCRFLDLRGVDADPLTPALALHRLLGAFGVEERAIPGDEEDRLALYRSLVRDRAHLLVLDNAAWEGQVRPLLEGGPGSMVLVTSRGTLAGLAARHRLSVEVLSTGPAVELLAVVAGAERVSAEPAAAARVAELCGGMPLALVIAGNRLTSRGRWTIEHLSEQLAGQRRRLSVLTAGDLRVRTAFELSYRHLPADVARVFRGLALVPGSETSVELAAVVSGLSPEVAESALEELADAGLIGTAEVPGRYTHHDLIQVFASEQLDQDEDPVVVARAAVRARAWLLRVAAKAAAWFDPDRDGDDTGPVDGPDPILDRDAAHEWLVDELPNWLGALRAARADGAHREVLESARAVYRYAESRGAGELRREVGQAGAEAARALGARPDRPWWEFAVPGGASSAGPVGVTG</sequence>
<dbReference type="SMART" id="SM00530">
    <property type="entry name" value="HTH_XRE"/>
    <property type="match status" value="1"/>
</dbReference>
<dbReference type="GO" id="GO:0043531">
    <property type="term" value="F:ADP binding"/>
    <property type="evidence" value="ECO:0007669"/>
    <property type="project" value="InterPro"/>
</dbReference>
<reference evidence="2 3" key="1">
    <citation type="submission" date="2018-02" db="EMBL/GenBank/DDBJ databases">
        <title>Genomic Encyclopedia of Archaeal and Bacterial Type Strains, Phase II (KMG-II): from individual species to whole genera.</title>
        <authorList>
            <person name="Goeker M."/>
        </authorList>
    </citation>
    <scope>NUCLEOTIDE SEQUENCE [LARGE SCALE GENOMIC DNA]</scope>
    <source>
        <strain evidence="2 3">YU 961-1</strain>
    </source>
</reference>
<accession>A0A2S6GJ61</accession>
<evidence type="ECO:0000313" key="3">
    <source>
        <dbReference type="Proteomes" id="UP000239203"/>
    </source>
</evidence>
<comment type="caution">
    <text evidence="2">The sequence shown here is derived from an EMBL/GenBank/DDBJ whole genome shotgun (WGS) entry which is preliminary data.</text>
</comment>
<keyword evidence="3" id="KW-1185">Reference proteome</keyword>
<dbReference type="PRINTS" id="PR00364">
    <property type="entry name" value="DISEASERSIST"/>
</dbReference>
<dbReference type="EMBL" id="PTIX01000015">
    <property type="protein sequence ID" value="PPK65272.1"/>
    <property type="molecule type" value="Genomic_DNA"/>
</dbReference>
<dbReference type="InterPro" id="IPR001387">
    <property type="entry name" value="Cro/C1-type_HTH"/>
</dbReference>
<dbReference type="InterPro" id="IPR027417">
    <property type="entry name" value="P-loop_NTPase"/>
</dbReference>
<dbReference type="Proteomes" id="UP000239203">
    <property type="component" value="Unassembled WGS sequence"/>
</dbReference>